<keyword evidence="1" id="KW-1133">Transmembrane helix</keyword>
<evidence type="ECO:0000313" key="3">
    <source>
        <dbReference type="Proteomes" id="UP000526233"/>
    </source>
</evidence>
<proteinExistence type="predicted"/>
<keyword evidence="1" id="KW-0472">Membrane</keyword>
<sequence>MDERLISTLRLLAFLAGSVVAAIAAMIVLLLISIFRDIGLPTAFTIQFVAGLLGGAWSIWKFA</sequence>
<protein>
    <submittedName>
        <fullName evidence="2">Uncharacterized protein</fullName>
    </submittedName>
</protein>
<feature type="transmembrane region" description="Helical" evidence="1">
    <location>
        <begin position="12"/>
        <end position="32"/>
    </location>
</feature>
<reference evidence="2 3" key="1">
    <citation type="submission" date="2018-11" db="EMBL/GenBank/DDBJ databases">
        <title>Genome sequencing and analysis.</title>
        <authorList>
            <person name="Huang Y.-T."/>
        </authorList>
    </citation>
    <scope>NUCLEOTIDE SEQUENCE [LARGE SCALE GENOMIC DNA]</scope>
    <source>
        <strain evidence="2 3">SHIN</strain>
    </source>
</reference>
<evidence type="ECO:0000313" key="2">
    <source>
        <dbReference type="EMBL" id="NNV22647.1"/>
    </source>
</evidence>
<accession>A0A7Y3WYQ3</accession>
<comment type="caution">
    <text evidence="2">The sequence shown here is derived from an EMBL/GenBank/DDBJ whole genome shotgun (WGS) entry which is preliminary data.</text>
</comment>
<dbReference type="EMBL" id="PKQI01000003">
    <property type="protein sequence ID" value="NNV22647.1"/>
    <property type="molecule type" value="Genomic_DNA"/>
</dbReference>
<organism evidence="2 3">
    <name type="scientific">Brucella pseudogrignonensis</name>
    <dbReference type="NCBI Taxonomy" id="419475"/>
    <lineage>
        <taxon>Bacteria</taxon>
        <taxon>Pseudomonadati</taxon>
        <taxon>Pseudomonadota</taxon>
        <taxon>Alphaproteobacteria</taxon>
        <taxon>Hyphomicrobiales</taxon>
        <taxon>Brucellaceae</taxon>
        <taxon>Brucella/Ochrobactrum group</taxon>
        <taxon>Brucella</taxon>
    </lineage>
</organism>
<evidence type="ECO:0000256" key="1">
    <source>
        <dbReference type="SAM" id="Phobius"/>
    </source>
</evidence>
<keyword evidence="1" id="KW-0812">Transmembrane</keyword>
<dbReference type="RefSeq" id="WP_134789780.1">
    <property type="nucleotide sequence ID" value="NZ_PKQI01000003.1"/>
</dbReference>
<dbReference type="AlphaFoldDB" id="A0A7Y3WYQ3"/>
<gene>
    <name evidence="2" type="ORF">EHE22_19745</name>
</gene>
<feature type="transmembrane region" description="Helical" evidence="1">
    <location>
        <begin position="38"/>
        <end position="60"/>
    </location>
</feature>
<name>A0A7Y3WYQ3_9HYPH</name>
<dbReference type="Proteomes" id="UP000526233">
    <property type="component" value="Unassembled WGS sequence"/>
</dbReference>